<dbReference type="InterPro" id="IPR046350">
    <property type="entry name" value="Cystatin_sf"/>
</dbReference>
<evidence type="ECO:0000313" key="6">
    <source>
        <dbReference type="Proteomes" id="UP000570010"/>
    </source>
</evidence>
<organism evidence="4 5">
    <name type="scientific">Bacillus aquiflavi</name>
    <dbReference type="NCBI Taxonomy" id="2672567"/>
    <lineage>
        <taxon>Bacteria</taxon>
        <taxon>Bacillati</taxon>
        <taxon>Bacillota</taxon>
        <taxon>Bacilli</taxon>
        <taxon>Bacillales</taxon>
        <taxon>Bacillaceae</taxon>
        <taxon>Bacillus</taxon>
    </lineage>
</organism>
<evidence type="ECO:0000256" key="1">
    <source>
        <dbReference type="SAM" id="MobiDB-lite"/>
    </source>
</evidence>
<evidence type="ECO:0000259" key="2">
    <source>
        <dbReference type="Pfam" id="PF03413"/>
    </source>
</evidence>
<reference evidence="3 6" key="2">
    <citation type="submission" date="2020-07" db="EMBL/GenBank/DDBJ databases">
        <authorList>
            <person name="Feng H."/>
        </authorList>
    </citation>
    <scope>NUCLEOTIDE SEQUENCE [LARGE SCALE GENOMIC DNA]</scope>
    <source>
        <strain evidence="3">S-12</strain>
        <strain evidence="6">s-12</strain>
    </source>
</reference>
<evidence type="ECO:0000313" key="3">
    <source>
        <dbReference type="EMBL" id="MBA4537233.1"/>
    </source>
</evidence>
<dbReference type="Proteomes" id="UP000570010">
    <property type="component" value="Unassembled WGS sequence"/>
</dbReference>
<sequence length="102" mass="12152">MYGNYFYNTPTPMERQRITKQQAREIALRRVPGKVMHVDMDLENGVLVYEVFIMTAQGKIFEVEILAKNGKILKIEQENDDDDHNPYYHYDNNNNYNNYNND</sequence>
<comment type="caution">
    <text evidence="4">The sequence shown here is derived from an EMBL/GenBank/DDBJ whole genome shotgun (WGS) entry which is preliminary data.</text>
</comment>
<gene>
    <name evidence="4" type="ORF">G4D64_08165</name>
    <name evidence="3" type="ORF">H1Z61_08770</name>
</gene>
<dbReference type="InterPro" id="IPR025711">
    <property type="entry name" value="PepSY"/>
</dbReference>
<reference evidence="4 5" key="1">
    <citation type="submission" date="2020-02" db="EMBL/GenBank/DDBJ databases">
        <title>Bacillus aquiflavi sp. nov., isolated from yellow water of strong flavor Chinese baijiu in Yibin region of China.</title>
        <authorList>
            <person name="Xie J."/>
        </authorList>
    </citation>
    <scope>NUCLEOTIDE SEQUENCE [LARGE SCALE GENOMIC DNA]</scope>
    <source>
        <strain evidence="4 5">3H-10</strain>
    </source>
</reference>
<dbReference type="EMBL" id="JACEIO010000018">
    <property type="protein sequence ID" value="MBA4537233.1"/>
    <property type="molecule type" value="Genomic_DNA"/>
</dbReference>
<dbReference type="Gene3D" id="3.10.450.40">
    <property type="match status" value="1"/>
</dbReference>
<name>A0A6B3VT96_9BACI</name>
<keyword evidence="5" id="KW-1185">Reference proteome</keyword>
<dbReference type="AlphaFoldDB" id="A0A6B3VT96"/>
<feature type="compositionally biased region" description="Low complexity" evidence="1">
    <location>
        <begin position="87"/>
        <end position="102"/>
    </location>
</feature>
<dbReference type="RefSeq" id="WP_163241882.1">
    <property type="nucleotide sequence ID" value="NZ_CP082780.1"/>
</dbReference>
<evidence type="ECO:0000313" key="4">
    <source>
        <dbReference type="EMBL" id="NEY81490.1"/>
    </source>
</evidence>
<protein>
    <submittedName>
        <fullName evidence="4">PepSY domain-containing protein</fullName>
    </submittedName>
</protein>
<feature type="domain" description="PepSY" evidence="2">
    <location>
        <begin position="17"/>
        <end position="76"/>
    </location>
</feature>
<dbReference type="Proteomes" id="UP000472971">
    <property type="component" value="Unassembled WGS sequence"/>
</dbReference>
<accession>A0A6B3VT96</accession>
<dbReference type="SUPFAM" id="SSF54403">
    <property type="entry name" value="Cystatin/monellin"/>
    <property type="match status" value="1"/>
</dbReference>
<dbReference type="EMBL" id="JAAIWN010000016">
    <property type="protein sequence ID" value="NEY81490.1"/>
    <property type="molecule type" value="Genomic_DNA"/>
</dbReference>
<feature type="region of interest" description="Disordered" evidence="1">
    <location>
        <begin position="78"/>
        <end position="102"/>
    </location>
</feature>
<proteinExistence type="predicted"/>
<evidence type="ECO:0000313" key="5">
    <source>
        <dbReference type="Proteomes" id="UP000472971"/>
    </source>
</evidence>
<dbReference type="Pfam" id="PF03413">
    <property type="entry name" value="PepSY"/>
    <property type="match status" value="1"/>
</dbReference>